<protein>
    <submittedName>
        <fullName evidence="1">Uncharacterized protein</fullName>
    </submittedName>
</protein>
<proteinExistence type="predicted"/>
<accession>A0A8X6YRG0</accession>
<gene>
    <name evidence="1" type="ORF">TNIN_3421</name>
</gene>
<comment type="caution">
    <text evidence="1">The sequence shown here is derived from an EMBL/GenBank/DDBJ whole genome shotgun (WGS) entry which is preliminary data.</text>
</comment>
<dbReference type="Proteomes" id="UP000886998">
    <property type="component" value="Unassembled WGS sequence"/>
</dbReference>
<evidence type="ECO:0000313" key="2">
    <source>
        <dbReference type="Proteomes" id="UP000886998"/>
    </source>
</evidence>
<sequence>MRVIMLIWKITPNIVPRGFKFVEIVAYIAAGMFNEDTKSLLYSMSALGLSLGTTTHAYVDKEDAFHVMISDARKKNGSTTAPAVLIRTVFLKLWDASPYWV</sequence>
<dbReference type="EMBL" id="BMAV01021897">
    <property type="protein sequence ID" value="GFY76404.1"/>
    <property type="molecule type" value="Genomic_DNA"/>
</dbReference>
<organism evidence="1 2">
    <name type="scientific">Trichonephila inaurata madagascariensis</name>
    <dbReference type="NCBI Taxonomy" id="2747483"/>
    <lineage>
        <taxon>Eukaryota</taxon>
        <taxon>Metazoa</taxon>
        <taxon>Ecdysozoa</taxon>
        <taxon>Arthropoda</taxon>
        <taxon>Chelicerata</taxon>
        <taxon>Arachnida</taxon>
        <taxon>Araneae</taxon>
        <taxon>Araneomorphae</taxon>
        <taxon>Entelegynae</taxon>
        <taxon>Araneoidea</taxon>
        <taxon>Nephilidae</taxon>
        <taxon>Trichonephila</taxon>
        <taxon>Trichonephila inaurata</taxon>
    </lineage>
</organism>
<name>A0A8X6YRG0_9ARAC</name>
<keyword evidence="2" id="KW-1185">Reference proteome</keyword>
<dbReference type="AlphaFoldDB" id="A0A8X6YRG0"/>
<evidence type="ECO:0000313" key="1">
    <source>
        <dbReference type="EMBL" id="GFY76404.1"/>
    </source>
</evidence>
<reference evidence="1" key="1">
    <citation type="submission" date="2020-08" db="EMBL/GenBank/DDBJ databases">
        <title>Multicomponent nature underlies the extraordinary mechanical properties of spider dragline silk.</title>
        <authorList>
            <person name="Kono N."/>
            <person name="Nakamura H."/>
            <person name="Mori M."/>
            <person name="Yoshida Y."/>
            <person name="Ohtoshi R."/>
            <person name="Malay A.D."/>
            <person name="Moran D.A.P."/>
            <person name="Tomita M."/>
            <person name="Numata K."/>
            <person name="Arakawa K."/>
        </authorList>
    </citation>
    <scope>NUCLEOTIDE SEQUENCE</scope>
</reference>
<dbReference type="OrthoDB" id="7695519at2759"/>